<evidence type="ECO:0000313" key="2">
    <source>
        <dbReference type="Proteomes" id="UP001073227"/>
    </source>
</evidence>
<dbReference type="EMBL" id="JAOVZR010000003">
    <property type="protein sequence ID" value="MCY0150638.1"/>
    <property type="molecule type" value="Genomic_DNA"/>
</dbReference>
<organism evidence="1 2">
    <name type="scientific">Hoeflea algicola</name>
    <dbReference type="NCBI Taxonomy" id="2983763"/>
    <lineage>
        <taxon>Bacteria</taxon>
        <taxon>Pseudomonadati</taxon>
        <taxon>Pseudomonadota</taxon>
        <taxon>Alphaproteobacteria</taxon>
        <taxon>Hyphomicrobiales</taxon>
        <taxon>Rhizobiaceae</taxon>
        <taxon>Hoeflea</taxon>
    </lineage>
</organism>
<proteinExistence type="predicted"/>
<dbReference type="RefSeq" id="WP_267656350.1">
    <property type="nucleotide sequence ID" value="NZ_JAOVZR010000003.1"/>
</dbReference>
<dbReference type="Proteomes" id="UP001073227">
    <property type="component" value="Unassembled WGS sequence"/>
</dbReference>
<evidence type="ECO:0000313" key="1">
    <source>
        <dbReference type="EMBL" id="MCY0150638.1"/>
    </source>
</evidence>
<keyword evidence="2" id="KW-1185">Reference proteome</keyword>
<sequence>MEQYQLTKIRGTGTLFVSTGAEPKIRIIDEAVIMAKGEFVIEGQGAQDGGAALTRSSEAARERFCPRLARCLCGPLLLIR</sequence>
<gene>
    <name evidence="1" type="ORF">OEG84_23775</name>
</gene>
<protein>
    <submittedName>
        <fullName evidence="1">Uncharacterized protein</fullName>
    </submittedName>
</protein>
<reference evidence="1" key="1">
    <citation type="submission" date="2022-10" db="EMBL/GenBank/DDBJ databases">
        <title>Hoeflea sp. G2-23, isolated from marine algae.</title>
        <authorList>
            <person name="Kristyanto S."/>
            <person name="Kim J.M."/>
            <person name="Jeon C.O."/>
        </authorList>
    </citation>
    <scope>NUCLEOTIDE SEQUENCE</scope>
    <source>
        <strain evidence="1">G2-23</strain>
    </source>
</reference>
<accession>A0ABT3ZG24</accession>
<comment type="caution">
    <text evidence="1">The sequence shown here is derived from an EMBL/GenBank/DDBJ whole genome shotgun (WGS) entry which is preliminary data.</text>
</comment>
<name>A0ABT3ZG24_9HYPH</name>